<keyword evidence="1" id="KW-0472">Membrane</keyword>
<keyword evidence="1" id="KW-1133">Transmembrane helix</keyword>
<dbReference type="PANTHER" id="PTHR35903">
    <property type="entry name" value="FLAGELLIN B1"/>
    <property type="match status" value="1"/>
</dbReference>
<name>A0ABD4XRH5_9CHLR</name>
<dbReference type="RefSeq" id="WP_342835927.1">
    <property type="nucleotide sequence ID" value="NZ_WMBE01000002.1"/>
</dbReference>
<dbReference type="Pfam" id="PF01917">
    <property type="entry name" value="Flagellin_arch-type"/>
    <property type="match status" value="1"/>
</dbReference>
<dbReference type="Proteomes" id="UP001321249">
    <property type="component" value="Unassembled WGS sequence"/>
</dbReference>
<dbReference type="InterPro" id="IPR002774">
    <property type="entry name" value="Flagellin_arc-type"/>
</dbReference>
<organism evidence="2 3">
    <name type="scientific">Candidatus Lucifugimonas marina</name>
    <dbReference type="NCBI Taxonomy" id="3038979"/>
    <lineage>
        <taxon>Bacteria</taxon>
        <taxon>Bacillati</taxon>
        <taxon>Chloroflexota</taxon>
        <taxon>Dehalococcoidia</taxon>
        <taxon>SAR202 cluster</taxon>
        <taxon>Candidatus Lucifugimonadales</taxon>
        <taxon>Candidatus Lucifugimonadaceae</taxon>
        <taxon>Candidatus Lucifugimonas</taxon>
    </lineage>
</organism>
<accession>A0ABD4XRH5</accession>
<proteinExistence type="predicted"/>
<sequence length="225" mass="23911">MYTKQRGITGLETAIILIAFVVVASVFAFTVLSTGVFSSERAKETIFAGLEQTKSSLRPSGSVIAFRGYVGSTEAIFKFSMVVEAVDGAEPIDLTAPYTADGSGTDPDSSVTTNRTSIVYIDDNQILQNVPWSVSFMGDDNGDNMLDEGEKAEIQVWLLNRTTGTAVTANSSVNYMASSTTGLTSSGTLLTPNDQFTVEVQPADGAVLTVRRTLPAALDSVVNLR</sequence>
<dbReference type="InterPro" id="IPR013373">
    <property type="entry name" value="Flagellin/pilin_N_arc"/>
</dbReference>
<evidence type="ECO:0000313" key="2">
    <source>
        <dbReference type="EMBL" id="MDG0867225.1"/>
    </source>
</evidence>
<dbReference type="EMBL" id="WMBE01000002">
    <property type="protein sequence ID" value="MDG0867225.1"/>
    <property type="molecule type" value="Genomic_DNA"/>
</dbReference>
<evidence type="ECO:0000313" key="3">
    <source>
        <dbReference type="Proteomes" id="UP001321249"/>
    </source>
</evidence>
<dbReference type="AlphaFoldDB" id="A0ABD4XRH5"/>
<gene>
    <name evidence="2" type="ORF">GKO46_09100</name>
</gene>
<dbReference type="NCBIfam" id="TIGR02537">
    <property type="entry name" value="arch_flag_Nterm"/>
    <property type="match status" value="1"/>
</dbReference>
<comment type="caution">
    <text evidence="2">The sequence shown here is derived from an EMBL/GenBank/DDBJ whole genome shotgun (WGS) entry which is preliminary data.</text>
</comment>
<evidence type="ECO:0000256" key="1">
    <source>
        <dbReference type="SAM" id="Phobius"/>
    </source>
</evidence>
<dbReference type="PANTHER" id="PTHR35903:SF1">
    <property type="entry name" value="FLAGELLIN B1"/>
    <property type="match status" value="1"/>
</dbReference>
<evidence type="ECO:0008006" key="4">
    <source>
        <dbReference type="Google" id="ProtNLM"/>
    </source>
</evidence>
<keyword evidence="1" id="KW-0812">Transmembrane</keyword>
<protein>
    <recommendedName>
        <fullName evidence="4">Flagellin</fullName>
    </recommendedName>
</protein>
<reference evidence="2 3" key="1">
    <citation type="submission" date="2019-11" db="EMBL/GenBank/DDBJ databases">
        <authorList>
            <person name="Cho J.-C."/>
        </authorList>
    </citation>
    <scope>NUCLEOTIDE SEQUENCE [LARGE SCALE GENOMIC DNA]</scope>
    <source>
        <strain evidence="2 3">JH702</strain>
    </source>
</reference>
<feature type="transmembrane region" description="Helical" evidence="1">
    <location>
        <begin position="14"/>
        <end position="37"/>
    </location>
</feature>